<evidence type="ECO:0000313" key="5">
    <source>
        <dbReference type="Proteomes" id="UP000195573"/>
    </source>
</evidence>
<evidence type="ECO:0000256" key="1">
    <source>
        <dbReference type="ARBA" id="ARBA00022553"/>
    </source>
</evidence>
<dbReference type="AlphaFoldDB" id="A0A1Y0CMD2"/>
<protein>
    <submittedName>
        <fullName evidence="3">RsbT co-antagonist protein RsbRB</fullName>
    </submittedName>
    <submittedName>
        <fullName evidence="4">STAS domain-containing protein</fullName>
    </submittedName>
</protein>
<keyword evidence="5" id="KW-1185">Reference proteome</keyword>
<dbReference type="Proteomes" id="UP000195573">
    <property type="component" value="Chromosome"/>
</dbReference>
<organism evidence="4 6">
    <name type="scientific">Sutcliffiella horikoshii</name>
    <dbReference type="NCBI Taxonomy" id="79883"/>
    <lineage>
        <taxon>Bacteria</taxon>
        <taxon>Bacillati</taxon>
        <taxon>Bacillota</taxon>
        <taxon>Bacilli</taxon>
        <taxon>Bacillales</taxon>
        <taxon>Bacillaceae</taxon>
        <taxon>Sutcliffiella</taxon>
    </lineage>
</organism>
<sequence length="281" mass="32417">MHRNSELHTFLLEKAKVLTEEWYESLDKTNSKGVYASTNPEVVATLKKQNFEFHLQLCKIFIEEEDKFFKDFESWILSIAQDEQHLQTPIHHILQEFFRVRGQYLKFIDEFVTLHQEEKEHQLLWNHMITKAFDNVVLKFVEENQKYSEERLQAQQDMIKELSSPVIALDNNRALLPLVGEIDTSRAKFILENTLEQCGKKGINHLYIDLSGVVIIDTLVADQIFNLIKALNLIGVKTTLSGIRPEIAQTTVQLGISFNNISIKPTLAGALTLPHSSDTRR</sequence>
<name>A0A1Y0CMD2_9BACI</name>
<dbReference type="RefSeq" id="WP_088017867.1">
    <property type="nucleotide sequence ID" value="NZ_CP020880.1"/>
</dbReference>
<dbReference type="InterPro" id="IPR051932">
    <property type="entry name" value="Bact_StressResp_Reg"/>
</dbReference>
<evidence type="ECO:0000313" key="3">
    <source>
        <dbReference type="EMBL" id="ART76055.1"/>
    </source>
</evidence>
<dbReference type="PANTHER" id="PTHR33745:SF3">
    <property type="entry name" value="RSBT CO-ANTAGONIST PROTEIN RSBRC"/>
    <property type="match status" value="1"/>
</dbReference>
<dbReference type="GeneID" id="96738446"/>
<dbReference type="Proteomes" id="UP000323393">
    <property type="component" value="Unassembled WGS sequence"/>
</dbReference>
<reference evidence="4 6" key="2">
    <citation type="submission" date="2019-08" db="EMBL/GenBank/DDBJ databases">
        <title>Bacillus genomes from the desert of Cuatro Cienegas, Coahuila.</title>
        <authorList>
            <person name="Olmedo-Alvarez G."/>
        </authorList>
    </citation>
    <scope>NUCLEOTIDE SEQUENCE [LARGE SCALE GENOMIC DNA]</scope>
    <source>
        <strain evidence="4 6">CH88_3T</strain>
    </source>
</reference>
<reference evidence="3 5" key="1">
    <citation type="submission" date="2017-04" db="EMBL/GenBank/DDBJ databases">
        <title>Complete Genome Sequence of the Bacillus horikoshii 20a strain from Cuatro Cienegas, Coahuila, Mexico.</title>
        <authorList>
            <person name="Zarza E."/>
            <person name="Alcaraz L.D."/>
            <person name="Aguilar-Salinas B."/>
            <person name="Islas A."/>
            <person name="Olmedo-Alvarez G."/>
        </authorList>
    </citation>
    <scope>NUCLEOTIDE SEQUENCE [LARGE SCALE GENOMIC DNA]</scope>
    <source>
        <strain evidence="3 5">20a</strain>
    </source>
</reference>
<dbReference type="CDD" id="cd07041">
    <property type="entry name" value="STAS_RsbR_RsbS_like"/>
    <property type="match status" value="1"/>
</dbReference>
<dbReference type="InterPro" id="IPR036513">
    <property type="entry name" value="STAS_dom_sf"/>
</dbReference>
<dbReference type="SUPFAM" id="SSF52091">
    <property type="entry name" value="SpoIIaa-like"/>
    <property type="match status" value="1"/>
</dbReference>
<evidence type="ECO:0000259" key="2">
    <source>
        <dbReference type="PROSITE" id="PS50801"/>
    </source>
</evidence>
<dbReference type="Gene3D" id="3.30.750.24">
    <property type="entry name" value="STAS domain"/>
    <property type="match status" value="1"/>
</dbReference>
<dbReference type="EMBL" id="CP020880">
    <property type="protein sequence ID" value="ART76055.1"/>
    <property type="molecule type" value="Genomic_DNA"/>
</dbReference>
<dbReference type="PANTHER" id="PTHR33745">
    <property type="entry name" value="RSBT ANTAGONIST PROTEIN RSBS-RELATED"/>
    <property type="match status" value="1"/>
</dbReference>
<accession>A0A1Y0CMD2</accession>
<dbReference type="EMBL" id="VTEU01000001">
    <property type="protein sequence ID" value="TYS61322.1"/>
    <property type="molecule type" value="Genomic_DNA"/>
</dbReference>
<evidence type="ECO:0000313" key="4">
    <source>
        <dbReference type="EMBL" id="TYS61322.1"/>
    </source>
</evidence>
<proteinExistence type="predicted"/>
<gene>
    <name evidence="3" type="ORF">B4U37_08420</name>
    <name evidence="4" type="ORF">FZC74_03330</name>
</gene>
<dbReference type="InterPro" id="IPR002645">
    <property type="entry name" value="STAS_dom"/>
</dbReference>
<dbReference type="Pfam" id="PF01740">
    <property type="entry name" value="STAS"/>
    <property type="match status" value="1"/>
</dbReference>
<keyword evidence="1" id="KW-0597">Phosphoprotein</keyword>
<dbReference type="PROSITE" id="PS50801">
    <property type="entry name" value="STAS"/>
    <property type="match status" value="1"/>
</dbReference>
<dbReference type="KEGG" id="bhk:B4U37_08420"/>
<feature type="domain" description="STAS" evidence="2">
    <location>
        <begin position="163"/>
        <end position="274"/>
    </location>
</feature>
<evidence type="ECO:0000313" key="6">
    <source>
        <dbReference type="Proteomes" id="UP000323393"/>
    </source>
</evidence>